<proteinExistence type="predicted"/>
<dbReference type="EMBL" id="FQZD01000010">
    <property type="protein sequence ID" value="SHI99430.1"/>
    <property type="molecule type" value="Genomic_DNA"/>
</dbReference>
<sequence>MHVIQVTGSGFVQSFFDTNLQEGRIVGYNGLEVGIIKIIEEEIR</sequence>
<organism evidence="1 2">
    <name type="scientific">Propionispora hippei DSM 15287</name>
    <dbReference type="NCBI Taxonomy" id="1123003"/>
    <lineage>
        <taxon>Bacteria</taxon>
        <taxon>Bacillati</taxon>
        <taxon>Bacillota</taxon>
        <taxon>Negativicutes</taxon>
        <taxon>Selenomonadales</taxon>
        <taxon>Sporomusaceae</taxon>
        <taxon>Propionispora</taxon>
    </lineage>
</organism>
<dbReference type="AlphaFoldDB" id="A0A1M6FP22"/>
<name>A0A1M6FP22_9FIRM</name>
<dbReference type="Proteomes" id="UP000322917">
    <property type="component" value="Unassembled WGS sequence"/>
</dbReference>
<gene>
    <name evidence="1" type="ORF">SAMN02745170_01510</name>
</gene>
<keyword evidence="2" id="KW-1185">Reference proteome</keyword>
<accession>A0A1M6FP22</accession>
<evidence type="ECO:0000313" key="1">
    <source>
        <dbReference type="EMBL" id="SHI99430.1"/>
    </source>
</evidence>
<evidence type="ECO:0000313" key="2">
    <source>
        <dbReference type="Proteomes" id="UP000322917"/>
    </source>
</evidence>
<protein>
    <submittedName>
        <fullName evidence="1">Uncharacterized protein</fullName>
    </submittedName>
</protein>
<reference evidence="1 2" key="1">
    <citation type="submission" date="2016-11" db="EMBL/GenBank/DDBJ databases">
        <authorList>
            <person name="Varghese N."/>
            <person name="Submissions S."/>
        </authorList>
    </citation>
    <scope>NUCLEOTIDE SEQUENCE [LARGE SCALE GENOMIC DNA]</scope>
    <source>
        <strain evidence="1 2">DSM 15287</strain>
    </source>
</reference>